<evidence type="ECO:0000259" key="7">
    <source>
        <dbReference type="Pfam" id="PF06271"/>
    </source>
</evidence>
<evidence type="ECO:0000256" key="4">
    <source>
        <dbReference type="ARBA" id="ARBA00022989"/>
    </source>
</evidence>
<feature type="transmembrane region" description="Helical" evidence="6">
    <location>
        <begin position="38"/>
        <end position="59"/>
    </location>
</feature>
<feature type="transmembrane region" description="Helical" evidence="6">
    <location>
        <begin position="91"/>
        <end position="110"/>
    </location>
</feature>
<comment type="caution">
    <text evidence="8">The sequence shown here is derived from an EMBL/GenBank/DDBJ whole genome shotgun (WGS) entry which is preliminary data.</text>
</comment>
<dbReference type="RefSeq" id="WP_177671013.1">
    <property type="nucleotide sequence ID" value="NZ_JACRSY010000024.1"/>
</dbReference>
<keyword evidence="9" id="KW-1185">Reference proteome</keyword>
<keyword evidence="2" id="KW-1003">Cell membrane</keyword>
<dbReference type="Proteomes" id="UP000655830">
    <property type="component" value="Unassembled WGS sequence"/>
</dbReference>
<evidence type="ECO:0000313" key="8">
    <source>
        <dbReference type="EMBL" id="MBC8580596.1"/>
    </source>
</evidence>
<feature type="domain" description="RDD" evidence="7">
    <location>
        <begin position="5"/>
        <end position="125"/>
    </location>
</feature>
<evidence type="ECO:0000256" key="2">
    <source>
        <dbReference type="ARBA" id="ARBA00022475"/>
    </source>
</evidence>
<keyword evidence="4 6" id="KW-1133">Transmembrane helix</keyword>
<reference evidence="8" key="1">
    <citation type="submission" date="2020-08" db="EMBL/GenBank/DDBJ databases">
        <title>Genome public.</title>
        <authorList>
            <person name="Liu C."/>
            <person name="Sun Q."/>
        </authorList>
    </citation>
    <scope>NUCLEOTIDE SEQUENCE</scope>
    <source>
        <strain evidence="8">NSJ-12</strain>
    </source>
</reference>
<proteinExistence type="predicted"/>
<sequence length="131" mass="14694">MKTKVISRIGAVLFDNIALYALGLGALIQLGYPAERALILASIGFVLYSVLTPTFCKGYQLGKYLLGMKIVTDTYDQPSVWRFIVRELSKIMYTLPIIGIILILISQFLMTRREDGKTLHDLIAGTRVIRI</sequence>
<dbReference type="PANTHER" id="PTHR36115">
    <property type="entry name" value="PROLINE-RICH ANTIGEN HOMOLOG-RELATED"/>
    <property type="match status" value="1"/>
</dbReference>
<accession>A0A926IFI6</accession>
<evidence type="ECO:0000256" key="1">
    <source>
        <dbReference type="ARBA" id="ARBA00004651"/>
    </source>
</evidence>
<dbReference type="GO" id="GO:0005886">
    <property type="term" value="C:plasma membrane"/>
    <property type="evidence" value="ECO:0007669"/>
    <property type="project" value="UniProtKB-SubCell"/>
</dbReference>
<gene>
    <name evidence="8" type="ORF">H8718_13820</name>
</gene>
<evidence type="ECO:0000313" key="9">
    <source>
        <dbReference type="Proteomes" id="UP000655830"/>
    </source>
</evidence>
<dbReference type="InterPro" id="IPR010432">
    <property type="entry name" value="RDD"/>
</dbReference>
<evidence type="ECO:0000256" key="5">
    <source>
        <dbReference type="ARBA" id="ARBA00023136"/>
    </source>
</evidence>
<dbReference type="AlphaFoldDB" id="A0A926IFI6"/>
<comment type="subcellular location">
    <subcellularLocation>
        <location evidence="1">Cell membrane</location>
        <topology evidence="1">Multi-pass membrane protein</topology>
    </subcellularLocation>
</comment>
<dbReference type="Pfam" id="PF06271">
    <property type="entry name" value="RDD"/>
    <property type="match status" value="1"/>
</dbReference>
<dbReference type="PANTHER" id="PTHR36115:SF6">
    <property type="entry name" value="PROLINE-RICH ANTIGEN HOMOLOG"/>
    <property type="match status" value="1"/>
</dbReference>
<dbReference type="InterPro" id="IPR051791">
    <property type="entry name" value="Pra-immunoreactive"/>
</dbReference>
<protein>
    <submittedName>
        <fullName evidence="8">RDD family protein</fullName>
    </submittedName>
</protein>
<organism evidence="8 9">
    <name type="scientific">Zhenhengia yiwuensis</name>
    <dbReference type="NCBI Taxonomy" id="2763666"/>
    <lineage>
        <taxon>Bacteria</taxon>
        <taxon>Bacillati</taxon>
        <taxon>Bacillota</taxon>
        <taxon>Clostridia</taxon>
        <taxon>Lachnospirales</taxon>
        <taxon>Lachnospiraceae</taxon>
        <taxon>Zhenhengia</taxon>
    </lineage>
</organism>
<feature type="transmembrane region" description="Helical" evidence="6">
    <location>
        <begin position="12"/>
        <end position="32"/>
    </location>
</feature>
<name>A0A926IFI6_9FIRM</name>
<evidence type="ECO:0000256" key="6">
    <source>
        <dbReference type="SAM" id="Phobius"/>
    </source>
</evidence>
<keyword evidence="5 6" id="KW-0472">Membrane</keyword>
<evidence type="ECO:0000256" key="3">
    <source>
        <dbReference type="ARBA" id="ARBA00022692"/>
    </source>
</evidence>
<dbReference type="EMBL" id="JACRSY010000024">
    <property type="protein sequence ID" value="MBC8580596.1"/>
    <property type="molecule type" value="Genomic_DNA"/>
</dbReference>
<keyword evidence="3 6" id="KW-0812">Transmembrane</keyword>